<dbReference type="AlphaFoldDB" id="A0ABD5B3K3"/>
<comment type="caution">
    <text evidence="1">The sequence shown here is derived from an EMBL/GenBank/DDBJ whole genome shotgun (WGS) entry which is preliminary data.</text>
</comment>
<protein>
    <submittedName>
        <fullName evidence="1">DUF3127 domain-containing protein</fullName>
    </submittedName>
</protein>
<gene>
    <name evidence="1" type="ORF">QT385_06830</name>
</gene>
<proteinExistence type="predicted"/>
<reference evidence="1 2" key="1">
    <citation type="submission" date="2023-06" db="EMBL/GenBank/DDBJ databases">
        <title>Nosocomial Elizabethkingia miricola genome.</title>
        <authorList>
            <person name="Morgado S."/>
            <person name="Fonseca E."/>
            <person name="Freitas F."/>
            <person name="Vicente A.C."/>
        </authorList>
    </citation>
    <scope>NUCLEOTIDE SEQUENCE [LARGE SCALE GENOMIC DNA]</scope>
    <source>
        <strain evidence="1 2">EM15</strain>
    </source>
</reference>
<evidence type="ECO:0000313" key="2">
    <source>
        <dbReference type="Proteomes" id="UP001239265"/>
    </source>
</evidence>
<dbReference type="Proteomes" id="UP001239265">
    <property type="component" value="Unassembled WGS sequence"/>
</dbReference>
<dbReference type="EMBL" id="JAUCQJ010000002">
    <property type="protein sequence ID" value="MDQ8748345.1"/>
    <property type="molecule type" value="Genomic_DNA"/>
</dbReference>
<organism evidence="1 2">
    <name type="scientific">Elizabethkingia miricola</name>
    <name type="common">Chryseobacterium miricola</name>
    <dbReference type="NCBI Taxonomy" id="172045"/>
    <lineage>
        <taxon>Bacteria</taxon>
        <taxon>Pseudomonadati</taxon>
        <taxon>Bacteroidota</taxon>
        <taxon>Flavobacteriia</taxon>
        <taxon>Flavobacteriales</taxon>
        <taxon>Weeksellaceae</taxon>
        <taxon>Elizabethkingia</taxon>
    </lineage>
</organism>
<name>A0ABD5B3K3_ELIMR</name>
<dbReference type="RefSeq" id="WP_249062464.1">
    <property type="nucleotide sequence ID" value="NZ_JAUCQJ010000002.1"/>
</dbReference>
<accession>A0ABD5B3K3</accession>
<evidence type="ECO:0000313" key="1">
    <source>
        <dbReference type="EMBL" id="MDQ8748345.1"/>
    </source>
</evidence>
<sequence length="123" mass="14036">MEIKGVFISKSDIREFESGFKVQEFYVDCKRFNQFTGESYENILKFQSSRSGILDALALAKKGDEVNVTFNPQGRVYDKKDGTGKGHIQNLEVWKIEILNAVPETKTNQQATFSEETDDDLPF</sequence>